<dbReference type="EMBL" id="CAKKNE010000001">
    <property type="protein sequence ID" value="CAH0366241.1"/>
    <property type="molecule type" value="Genomic_DNA"/>
</dbReference>
<organism evidence="6">
    <name type="scientific">Pelagomonas calceolata</name>
    <dbReference type="NCBI Taxonomy" id="35677"/>
    <lineage>
        <taxon>Eukaryota</taxon>
        <taxon>Sar</taxon>
        <taxon>Stramenopiles</taxon>
        <taxon>Ochrophyta</taxon>
        <taxon>Pelagophyceae</taxon>
        <taxon>Pelagomonadales</taxon>
        <taxon>Pelagomonadaceae</taxon>
        <taxon>Pelagomonas</taxon>
    </lineage>
</organism>
<name>A0A7S4E9P7_9STRA</name>
<evidence type="ECO:0000313" key="7">
    <source>
        <dbReference type="EMBL" id="CAH0366241.1"/>
    </source>
</evidence>
<dbReference type="InterPro" id="IPR011009">
    <property type="entry name" value="Kinase-like_dom_sf"/>
</dbReference>
<feature type="domain" description="Protein kinase" evidence="5">
    <location>
        <begin position="31"/>
        <end position="287"/>
    </location>
</feature>
<dbReference type="GO" id="GO:0004674">
    <property type="term" value="F:protein serine/threonine kinase activity"/>
    <property type="evidence" value="ECO:0007669"/>
    <property type="project" value="UniProtKB-KW"/>
</dbReference>
<comment type="similarity">
    <text evidence="4">Belongs to the protein kinase superfamily.</text>
</comment>
<evidence type="ECO:0000313" key="6">
    <source>
        <dbReference type="EMBL" id="CAE0699129.1"/>
    </source>
</evidence>
<keyword evidence="4" id="KW-0418">Kinase</keyword>
<evidence type="ECO:0000256" key="1">
    <source>
        <dbReference type="ARBA" id="ARBA00022741"/>
    </source>
</evidence>
<evidence type="ECO:0000256" key="3">
    <source>
        <dbReference type="PROSITE-ProRule" id="PRU10141"/>
    </source>
</evidence>
<feature type="binding site" evidence="3">
    <location>
        <position position="60"/>
    </location>
    <ligand>
        <name>ATP</name>
        <dbReference type="ChEBI" id="CHEBI:30616"/>
    </ligand>
</feature>
<dbReference type="PROSITE" id="PS50011">
    <property type="entry name" value="PROTEIN_KINASE_DOM"/>
    <property type="match status" value="1"/>
</dbReference>
<reference evidence="7" key="2">
    <citation type="submission" date="2021-11" db="EMBL/GenBank/DDBJ databases">
        <authorList>
            <consortium name="Genoscope - CEA"/>
            <person name="William W."/>
        </authorList>
    </citation>
    <scope>NUCLEOTIDE SEQUENCE</scope>
</reference>
<sequence length="336" mass="37898">MGAEASSCFACFEGDHGPYADSHRYTCFEDLQLDKELGHGAFSTVRLGINRKNKDKFAVKVVHKSKLSKQDIDALHVEVGILSKLRHPHVVKYFDFTQDRSHYYIVLEVVAGGELFDRIVQRVYYSEKEARDLVWVLLDVLHHIHGKKIAHRDLKPENLLLKSTHNDHDIKLADFGFATECKKPLRDLCGTPAYVAPEIIREKPYGLEVDMWSCGVIVFILLGGYPPFDDANGVSDMYAQIKRGAFTFDERYWSSVSSEAQLFIKSLLQVDPSKRPSAAAAMNHDWFTKHATELSTTDLSKTIDNMKKWNARRKLKGGIKAVMASNRVAAAARGGQ</sequence>
<evidence type="ECO:0000256" key="4">
    <source>
        <dbReference type="RuleBase" id="RU000304"/>
    </source>
</evidence>
<dbReference type="EMBL" id="HBIW01016883">
    <property type="protein sequence ID" value="CAE0699129.1"/>
    <property type="molecule type" value="Transcribed_RNA"/>
</dbReference>
<keyword evidence="2 3" id="KW-0067">ATP-binding</keyword>
<proteinExistence type="inferred from homology"/>
<reference evidence="6" key="1">
    <citation type="submission" date="2021-01" db="EMBL/GenBank/DDBJ databases">
        <authorList>
            <person name="Corre E."/>
            <person name="Pelletier E."/>
            <person name="Niang G."/>
            <person name="Scheremetjew M."/>
            <person name="Finn R."/>
            <person name="Kale V."/>
            <person name="Holt S."/>
            <person name="Cochrane G."/>
            <person name="Meng A."/>
            <person name="Brown T."/>
            <person name="Cohen L."/>
        </authorList>
    </citation>
    <scope>NUCLEOTIDE SEQUENCE</scope>
    <source>
        <strain evidence="6">CCMP1756</strain>
    </source>
</reference>
<dbReference type="InterPro" id="IPR000719">
    <property type="entry name" value="Prot_kinase_dom"/>
</dbReference>
<dbReference type="FunFam" id="3.30.200.20:FF:000042">
    <property type="entry name" value="Aurora kinase A"/>
    <property type="match status" value="1"/>
</dbReference>
<keyword evidence="1 3" id="KW-0547">Nucleotide-binding</keyword>
<dbReference type="OrthoDB" id="40902at2759"/>
<dbReference type="Gene3D" id="1.10.510.10">
    <property type="entry name" value="Transferase(Phosphotransferase) domain 1"/>
    <property type="match status" value="1"/>
</dbReference>
<gene>
    <name evidence="6" type="ORF">PCAL00307_LOCUS14565</name>
    <name evidence="7" type="ORF">PECAL_1P27210</name>
</gene>
<dbReference type="SMART" id="SM00220">
    <property type="entry name" value="S_TKc"/>
    <property type="match status" value="1"/>
</dbReference>
<dbReference type="CDD" id="cd05117">
    <property type="entry name" value="STKc_CAMK"/>
    <property type="match status" value="1"/>
</dbReference>
<dbReference type="AlphaFoldDB" id="A0A7S4E9P7"/>
<dbReference type="Proteomes" id="UP000789595">
    <property type="component" value="Unassembled WGS sequence"/>
</dbReference>
<keyword evidence="4" id="KW-0808">Transferase</keyword>
<evidence type="ECO:0000313" key="8">
    <source>
        <dbReference type="Proteomes" id="UP000789595"/>
    </source>
</evidence>
<keyword evidence="8" id="KW-1185">Reference proteome</keyword>
<dbReference type="Gene3D" id="6.10.140.620">
    <property type="match status" value="1"/>
</dbReference>
<dbReference type="InterPro" id="IPR008271">
    <property type="entry name" value="Ser/Thr_kinase_AS"/>
</dbReference>
<evidence type="ECO:0000259" key="5">
    <source>
        <dbReference type="PROSITE" id="PS50011"/>
    </source>
</evidence>
<dbReference type="SUPFAM" id="SSF56112">
    <property type="entry name" value="Protein kinase-like (PK-like)"/>
    <property type="match status" value="1"/>
</dbReference>
<accession>A0A7S4E9P7</accession>
<protein>
    <recommendedName>
        <fullName evidence="5">Protein kinase domain-containing protein</fullName>
    </recommendedName>
</protein>
<dbReference type="GO" id="GO:0005524">
    <property type="term" value="F:ATP binding"/>
    <property type="evidence" value="ECO:0007669"/>
    <property type="project" value="UniProtKB-UniRule"/>
</dbReference>
<dbReference type="FunFam" id="1.10.510.10:FF:000571">
    <property type="entry name" value="Maternal embryonic leucine zipper kinase"/>
    <property type="match status" value="1"/>
</dbReference>
<keyword evidence="4" id="KW-0723">Serine/threonine-protein kinase</keyword>
<dbReference type="Gene3D" id="3.30.200.20">
    <property type="entry name" value="Phosphorylase Kinase, domain 1"/>
    <property type="match status" value="1"/>
</dbReference>
<dbReference type="PROSITE" id="PS00108">
    <property type="entry name" value="PROTEIN_KINASE_ST"/>
    <property type="match status" value="1"/>
</dbReference>
<dbReference type="PROSITE" id="PS00107">
    <property type="entry name" value="PROTEIN_KINASE_ATP"/>
    <property type="match status" value="1"/>
</dbReference>
<evidence type="ECO:0000256" key="2">
    <source>
        <dbReference type="ARBA" id="ARBA00022840"/>
    </source>
</evidence>
<dbReference type="Pfam" id="PF00069">
    <property type="entry name" value="Pkinase"/>
    <property type="match status" value="1"/>
</dbReference>
<dbReference type="PANTHER" id="PTHR24347">
    <property type="entry name" value="SERINE/THREONINE-PROTEIN KINASE"/>
    <property type="match status" value="1"/>
</dbReference>
<dbReference type="InterPro" id="IPR017441">
    <property type="entry name" value="Protein_kinase_ATP_BS"/>
</dbReference>